<evidence type="ECO:0000256" key="3">
    <source>
        <dbReference type="ARBA" id="ARBA00006581"/>
    </source>
</evidence>
<dbReference type="GO" id="GO:0006226">
    <property type="term" value="P:dUMP biosynthetic process"/>
    <property type="evidence" value="ECO:0007669"/>
    <property type="project" value="UniProtKB-UniRule"/>
</dbReference>
<dbReference type="InterPro" id="IPR029054">
    <property type="entry name" value="dUTPase-like"/>
</dbReference>
<comment type="similarity">
    <text evidence="3 9">Belongs to the dUTPase family.</text>
</comment>
<name>A0A0X3PC36_SCHSO</name>
<dbReference type="Gene3D" id="2.70.40.10">
    <property type="match status" value="1"/>
</dbReference>
<dbReference type="FunFam" id="2.70.40.10:FF:000004">
    <property type="entry name" value="Deoxyuridine triphosphatase"/>
    <property type="match status" value="1"/>
</dbReference>
<keyword evidence="5 9" id="KW-0460">Magnesium</keyword>
<evidence type="ECO:0000256" key="1">
    <source>
        <dbReference type="ARBA" id="ARBA00001946"/>
    </source>
</evidence>
<keyword evidence="4 9" id="KW-0378">Hydrolase</keyword>
<evidence type="ECO:0000256" key="2">
    <source>
        <dbReference type="ARBA" id="ARBA00005142"/>
    </source>
</evidence>
<evidence type="ECO:0000313" key="11">
    <source>
        <dbReference type="EMBL" id="JAP48880.1"/>
    </source>
</evidence>
<comment type="cofactor">
    <cofactor evidence="1 9">
        <name>Mg(2+)</name>
        <dbReference type="ChEBI" id="CHEBI:18420"/>
    </cofactor>
</comment>
<dbReference type="InterPro" id="IPR036157">
    <property type="entry name" value="dUTPase-like_sf"/>
</dbReference>
<proteinExistence type="inferred from homology"/>
<organism evidence="11">
    <name type="scientific">Schistocephalus solidus</name>
    <name type="common">Tapeworm</name>
    <dbReference type="NCBI Taxonomy" id="70667"/>
    <lineage>
        <taxon>Eukaryota</taxon>
        <taxon>Metazoa</taxon>
        <taxon>Spiralia</taxon>
        <taxon>Lophotrochozoa</taxon>
        <taxon>Platyhelminthes</taxon>
        <taxon>Cestoda</taxon>
        <taxon>Eucestoda</taxon>
        <taxon>Diphyllobothriidea</taxon>
        <taxon>Diphyllobothriidae</taxon>
        <taxon>Schistocephalus</taxon>
    </lineage>
</organism>
<comment type="function">
    <text evidence="9">Involved in nucleotide metabolism via production of dUMP, the immediate precursor of thymidine nucleotides, and decreases the intracellular concentration of dUTP so that uracil cannot be incorporated into DNA.</text>
</comment>
<evidence type="ECO:0000256" key="5">
    <source>
        <dbReference type="ARBA" id="ARBA00022842"/>
    </source>
</evidence>
<dbReference type="EMBL" id="GEEE01014345">
    <property type="protein sequence ID" value="JAP48880.1"/>
    <property type="molecule type" value="Transcribed_RNA"/>
</dbReference>
<sequence length="194" mass="21165">MLSFCQPEYCILVGLTQGGDSEFGKSFLFRWFKMTESVVLPARLDQLPLPSRQQPVMRFSKLSANATTPTRGSELAAGYDLYSAHDCSIPSKGRALVKTDIQIALPDGCYGRVAPRSGLALKHGIDVGAGVVDQDYRGNIGVVLFNFGDEEFQVRKGDRIAQLVCEKIFLPKLVEQDQLDETARGANGYGSTGL</sequence>
<evidence type="ECO:0000256" key="7">
    <source>
        <dbReference type="ARBA" id="ARBA00047686"/>
    </source>
</evidence>
<gene>
    <name evidence="11" type="primary">DUT</name>
    <name evidence="11" type="ORF">TR145819</name>
</gene>
<evidence type="ECO:0000256" key="8">
    <source>
        <dbReference type="ARBA" id="ARBA00057946"/>
    </source>
</evidence>
<dbReference type="GO" id="GO:0000287">
    <property type="term" value="F:magnesium ion binding"/>
    <property type="evidence" value="ECO:0007669"/>
    <property type="project" value="UniProtKB-UniRule"/>
</dbReference>
<dbReference type="PANTHER" id="PTHR11241:SF0">
    <property type="entry name" value="DEOXYURIDINE 5'-TRIPHOSPHATE NUCLEOTIDOHYDROLASE"/>
    <property type="match status" value="1"/>
</dbReference>
<dbReference type="CDD" id="cd07557">
    <property type="entry name" value="trimeric_dUTPase"/>
    <property type="match status" value="1"/>
</dbReference>
<dbReference type="NCBIfam" id="TIGR00576">
    <property type="entry name" value="dut"/>
    <property type="match status" value="1"/>
</dbReference>
<comment type="catalytic activity">
    <reaction evidence="7 9">
        <text>dUTP + H2O = dUMP + diphosphate + H(+)</text>
        <dbReference type="Rhea" id="RHEA:10248"/>
        <dbReference type="ChEBI" id="CHEBI:15377"/>
        <dbReference type="ChEBI" id="CHEBI:15378"/>
        <dbReference type="ChEBI" id="CHEBI:33019"/>
        <dbReference type="ChEBI" id="CHEBI:61555"/>
        <dbReference type="ChEBI" id="CHEBI:246422"/>
        <dbReference type="EC" id="3.6.1.23"/>
    </reaction>
</comment>
<dbReference type="GO" id="GO:0046081">
    <property type="term" value="P:dUTP catabolic process"/>
    <property type="evidence" value="ECO:0007669"/>
    <property type="project" value="UniProtKB-UniRule"/>
</dbReference>
<dbReference type="UniPathway" id="UPA00610">
    <property type="reaction ID" value="UER00666"/>
</dbReference>
<dbReference type="AlphaFoldDB" id="A0A0X3PC36"/>
<reference evidence="11" key="1">
    <citation type="submission" date="2016-01" db="EMBL/GenBank/DDBJ databases">
        <title>Reference transcriptome for the parasite Schistocephalus solidus: insights into the molecular evolution of parasitism.</title>
        <authorList>
            <person name="Hebert F.O."/>
            <person name="Grambauer S."/>
            <person name="Barber I."/>
            <person name="Landry C.R."/>
            <person name="Aubin-Horth N."/>
        </authorList>
    </citation>
    <scope>NUCLEOTIDE SEQUENCE</scope>
</reference>
<dbReference type="Pfam" id="PF00692">
    <property type="entry name" value="dUTPase"/>
    <property type="match status" value="1"/>
</dbReference>
<protein>
    <recommendedName>
        <fullName evidence="9">Deoxyuridine 5'-triphosphate nucleotidohydrolase</fullName>
        <shortName evidence="9">dUTPase</shortName>
        <ecNumber evidence="9">3.6.1.23</ecNumber>
    </recommendedName>
    <alternativeName>
        <fullName evidence="9">dUTP pyrophosphatase</fullName>
    </alternativeName>
</protein>
<keyword evidence="6 9" id="KW-0546">Nucleotide metabolism</keyword>
<comment type="pathway">
    <text evidence="2 9">Pyrimidine metabolism; dUMP biosynthesis; dUMP from dCTP (dUTP route): step 2/2.</text>
</comment>
<evidence type="ECO:0000256" key="9">
    <source>
        <dbReference type="RuleBase" id="RU367024"/>
    </source>
</evidence>
<dbReference type="InterPro" id="IPR008181">
    <property type="entry name" value="dUTPase"/>
</dbReference>
<evidence type="ECO:0000259" key="10">
    <source>
        <dbReference type="Pfam" id="PF00692"/>
    </source>
</evidence>
<evidence type="ECO:0000256" key="6">
    <source>
        <dbReference type="ARBA" id="ARBA00023080"/>
    </source>
</evidence>
<dbReference type="NCBIfam" id="NF001862">
    <property type="entry name" value="PRK00601.1"/>
    <property type="match status" value="1"/>
</dbReference>
<keyword evidence="9" id="KW-0479">Metal-binding</keyword>
<dbReference type="PANTHER" id="PTHR11241">
    <property type="entry name" value="DEOXYURIDINE 5'-TRIPHOSPHATE NUCLEOTIDOHYDROLASE"/>
    <property type="match status" value="1"/>
</dbReference>
<evidence type="ECO:0000256" key="4">
    <source>
        <dbReference type="ARBA" id="ARBA00022801"/>
    </source>
</evidence>
<accession>A0A0X3PC36</accession>
<dbReference type="InterPro" id="IPR033704">
    <property type="entry name" value="dUTPase_trimeric"/>
</dbReference>
<comment type="function">
    <text evidence="8">Catalyzes the cleavage of 2'-deoxyuridine 5'-triphosphate (dUTP) into 2'-deoxyuridine 5'-monophosphate (dUMP) and inorganic pyrophosphate and through its action efficiently prevents uracil misincorporation into DNA and at the same time provides dUMP, the substrate for de novo thymidylate biosynthesis. Inhibits peroxisome proliferator-activated receptor (PPAR) activity by binding of its N-terminal to PPAR, preventing the latter's dimerization with retinoid X receptor. Essential for embryonic development.</text>
</comment>
<dbReference type="GO" id="GO:0004170">
    <property type="term" value="F:dUTP diphosphatase activity"/>
    <property type="evidence" value="ECO:0007669"/>
    <property type="project" value="UniProtKB-UniRule"/>
</dbReference>
<feature type="domain" description="dUTPase-like" evidence="10">
    <location>
        <begin position="65"/>
        <end position="193"/>
    </location>
</feature>
<dbReference type="SUPFAM" id="SSF51283">
    <property type="entry name" value="dUTPase-like"/>
    <property type="match status" value="1"/>
</dbReference>
<dbReference type="EC" id="3.6.1.23" evidence="9"/>